<dbReference type="Proteomes" id="UP000516480">
    <property type="component" value="Chromosome 12"/>
</dbReference>
<name>A0A0Y9YD07_PLABE</name>
<dbReference type="EMBL" id="LT614638">
    <property type="protein sequence ID" value="SCN27143.1"/>
    <property type="molecule type" value="Genomic_DNA"/>
</dbReference>
<sequence length="175" mass="19888">MGRLGEMSNCCCLPLGGGCILSAVIIFFRFLGFFMEKNSTIKIINIILYAVLCSFIMLGIIFKNFIIFYIVTALIIMYIIDIIIIFFVILVSYLSIGNNLNFTPIAIVLFTLFTSMLIMLLFLNIFLSMANVLKEGGTGWENKNYKQIRAEKDAIISKDEQKILDNQTAQNNYMI</sequence>
<dbReference type="EMBL" id="LT608260">
    <property type="protein sequence ID" value="SCO63566.1"/>
    <property type="molecule type" value="Genomic_DNA"/>
</dbReference>
<dbReference type="Proteomes" id="UP000219860">
    <property type="component" value="Chromosome 12"/>
</dbReference>
<evidence type="ECO:0000313" key="11">
    <source>
        <dbReference type="Proteomes" id="UP000516480"/>
    </source>
</evidence>
<keyword evidence="1" id="KW-0812">Transmembrane</keyword>
<evidence type="ECO:0000313" key="6">
    <source>
        <dbReference type="EMBL" id="SCO63566.1"/>
    </source>
</evidence>
<evidence type="ECO:0000313" key="3">
    <source>
        <dbReference type="EMBL" id="SCM24698.1"/>
    </source>
</evidence>
<keyword evidence="1" id="KW-1133">Transmembrane helix</keyword>
<protein>
    <submittedName>
        <fullName evidence="2">Uncharacterized protein</fullName>
    </submittedName>
</protein>
<evidence type="ECO:0000313" key="7">
    <source>
        <dbReference type="Proteomes" id="UP000069549"/>
    </source>
</evidence>
<evidence type="ECO:0000313" key="5">
    <source>
        <dbReference type="EMBL" id="SCO61671.1"/>
    </source>
</evidence>
<keyword evidence="1" id="KW-0472">Membrane</keyword>
<dbReference type="EMBL" id="LT608276">
    <property type="protein sequence ID" value="SCO61671.1"/>
    <property type="molecule type" value="Genomic_DNA"/>
</dbReference>
<dbReference type="PROSITE" id="PS51257">
    <property type="entry name" value="PROKAR_LIPOPROTEIN"/>
    <property type="match status" value="1"/>
</dbReference>
<feature type="transmembrane region" description="Helical" evidence="1">
    <location>
        <begin position="102"/>
        <end position="127"/>
    </location>
</feature>
<dbReference type="EMBL" id="LT160032">
    <property type="protein sequence ID" value="CXI74519.1"/>
    <property type="molecule type" value="Genomic_DNA"/>
</dbReference>
<dbReference type="Proteomes" id="UP000219974">
    <property type="component" value="Chromosome 12"/>
</dbReference>
<evidence type="ECO:0000256" key="1">
    <source>
        <dbReference type="SAM" id="Phobius"/>
    </source>
</evidence>
<dbReference type="AlphaFoldDB" id="A0A0Y9YD07"/>
<dbReference type="OrthoDB" id="372682at2759"/>
<evidence type="ECO:0000313" key="2">
    <source>
        <dbReference type="EMBL" id="CXI74519.1"/>
    </source>
</evidence>
<dbReference type="Proteomes" id="UP000220214">
    <property type="component" value="Chromosome 12"/>
</dbReference>
<reference evidence="2 7" key="1">
    <citation type="submission" date="2016-02" db="EMBL/GenBank/DDBJ databases">
        <authorList>
            <consortium name="Pathogen Informatics"/>
        </authorList>
    </citation>
    <scope>NUCLEOTIDE SEQUENCE [LARGE SCALE GENOMIC DNA]</scope>
    <source>
        <strain evidence="2 7">K173</strain>
        <strain evidence="3 11">NK65 ny</strain>
        <strain evidence="4 10">NK65e</strain>
        <strain evidence="6 8">SP11 Antwerpcl1</strain>
        <strain evidence="5 9">SP11 RLL</strain>
    </source>
</reference>
<dbReference type="VEuPathDB" id="PlasmoDB:PBANKA_1209900"/>
<proteinExistence type="predicted"/>
<accession>A0A0Y9YD07</accession>
<dbReference type="OMA" id="TGWEFKN"/>
<gene>
    <name evidence="2" type="ORF">PBK173_000323100</name>
    <name evidence="4" type="ORF">PBNK65E_000313800</name>
    <name evidence="3" type="ORF">PBNK65NY_000313200</name>
    <name evidence="6" type="ORF">PBSP11A_000313400</name>
    <name evidence="5" type="ORF">PBSP11RLL_000313700</name>
</gene>
<feature type="transmembrane region" description="Helical" evidence="1">
    <location>
        <begin position="43"/>
        <end position="62"/>
    </location>
</feature>
<evidence type="ECO:0000313" key="8">
    <source>
        <dbReference type="Proteomes" id="UP000219860"/>
    </source>
</evidence>
<feature type="transmembrane region" description="Helical" evidence="1">
    <location>
        <begin position="69"/>
        <end position="96"/>
    </location>
</feature>
<dbReference type="EMBL" id="LT608148">
    <property type="protein sequence ID" value="SCM24698.1"/>
    <property type="molecule type" value="Genomic_DNA"/>
</dbReference>
<dbReference type="Proteomes" id="UP000069549">
    <property type="component" value="Chromosome 12"/>
</dbReference>
<evidence type="ECO:0000313" key="10">
    <source>
        <dbReference type="Proteomes" id="UP000220214"/>
    </source>
</evidence>
<evidence type="ECO:0000313" key="9">
    <source>
        <dbReference type="Proteomes" id="UP000219974"/>
    </source>
</evidence>
<organism evidence="2 7">
    <name type="scientific">Plasmodium berghei</name>
    <dbReference type="NCBI Taxonomy" id="5821"/>
    <lineage>
        <taxon>Eukaryota</taxon>
        <taxon>Sar</taxon>
        <taxon>Alveolata</taxon>
        <taxon>Apicomplexa</taxon>
        <taxon>Aconoidasida</taxon>
        <taxon>Haemosporida</taxon>
        <taxon>Plasmodiidae</taxon>
        <taxon>Plasmodium</taxon>
        <taxon>Plasmodium (Vinckeia)</taxon>
    </lineage>
</organism>
<feature type="transmembrane region" description="Helical" evidence="1">
    <location>
        <begin position="12"/>
        <end position="31"/>
    </location>
</feature>
<evidence type="ECO:0000313" key="4">
    <source>
        <dbReference type="EMBL" id="SCN27143.1"/>
    </source>
</evidence>